<proteinExistence type="inferred from homology"/>
<feature type="active site" description="Proton donor; for beta-elimination activity" evidence="15">
    <location>
        <position position="58"/>
    </location>
</feature>
<dbReference type="SUPFAM" id="SSF81624">
    <property type="entry name" value="N-terminal domain of MutM-like DNA repair proteins"/>
    <property type="match status" value="1"/>
</dbReference>
<dbReference type="InterPro" id="IPR035937">
    <property type="entry name" value="FPG_N"/>
</dbReference>
<comment type="catalytic activity">
    <reaction evidence="1 15">
        <text>Hydrolysis of DNA containing ring-opened 7-methylguanine residues, releasing 2,6-diamino-4-hydroxy-5-(N-methyl)formamidopyrimidine.</text>
        <dbReference type="EC" id="3.2.2.23"/>
    </reaction>
</comment>
<comment type="function">
    <text evidence="15">Involved in base excision repair of DNA damaged by oxidation or by mutagenic agents. Acts as DNA glycosylase that recognizes and removes damaged bases. Has a preference for oxidized purines, such as 7,8-dihydro-8-oxoguanine (8-oxoG). Has AP (apurinic/apyrimidinic) lyase activity and introduces nicks in the DNA strand. Cleaves the DNA backbone by beta-delta elimination to generate a single-strand break at the site of the removed base with both 3'- and 5'-phosphates.</text>
</comment>
<evidence type="ECO:0000256" key="10">
    <source>
        <dbReference type="ARBA" id="ARBA00023204"/>
    </source>
</evidence>
<dbReference type="PANTHER" id="PTHR22993">
    <property type="entry name" value="FORMAMIDOPYRIMIDINE-DNA GLYCOSYLASE"/>
    <property type="match status" value="1"/>
</dbReference>
<name>A0A6G4WCV9_9HYPH</name>
<feature type="active site" description="Proton donor; for delta-elimination activity" evidence="15">
    <location>
        <position position="286"/>
    </location>
</feature>
<comment type="similarity">
    <text evidence="2 15">Belongs to the FPG family.</text>
</comment>
<dbReference type="AlphaFoldDB" id="A0A6G4WCV9"/>
<dbReference type="GO" id="GO:0008270">
    <property type="term" value="F:zinc ion binding"/>
    <property type="evidence" value="ECO:0007669"/>
    <property type="project" value="UniProtKB-UniRule"/>
</dbReference>
<dbReference type="PROSITE" id="PS51066">
    <property type="entry name" value="ZF_FPG_2"/>
    <property type="match status" value="1"/>
</dbReference>
<feature type="binding site" evidence="15">
    <location>
        <position position="127"/>
    </location>
    <ligand>
        <name>DNA</name>
        <dbReference type="ChEBI" id="CHEBI:16991"/>
    </ligand>
</feature>
<dbReference type="InterPro" id="IPR012319">
    <property type="entry name" value="FPG_cat"/>
</dbReference>
<dbReference type="Proteomes" id="UP001642900">
    <property type="component" value="Unassembled WGS sequence"/>
</dbReference>
<organism evidence="18 19">
    <name type="scientific">Allomesorhizobium camelthorni</name>
    <dbReference type="NCBI Taxonomy" id="475069"/>
    <lineage>
        <taxon>Bacteria</taxon>
        <taxon>Pseudomonadati</taxon>
        <taxon>Pseudomonadota</taxon>
        <taxon>Alphaproteobacteria</taxon>
        <taxon>Hyphomicrobiales</taxon>
        <taxon>Phyllobacteriaceae</taxon>
        <taxon>Allomesorhizobium</taxon>
    </lineage>
</organism>
<dbReference type="InterPro" id="IPR015886">
    <property type="entry name" value="H2TH_FPG"/>
</dbReference>
<dbReference type="PANTHER" id="PTHR22993:SF9">
    <property type="entry name" value="FORMAMIDOPYRIMIDINE-DNA GLYCOSYLASE"/>
    <property type="match status" value="1"/>
</dbReference>
<sequence>MPELPEVETVRRGLQPVMEGARIARVETRRPDLRFPLPERFAERLEGRTISALGRRAKYLTAHVDGGPTLICHLGMSGSFRVEAGADSDTPGAFHRERSKASAHDHVVFHMEKPRGETARVVFNDPRRFGFMLFAEGATDDHPMLAGLGIEPTGNALDGRLLQELFQGRKSPLKAALLDQRLIAGLGNIYVAEALWRAGLSPLRAAGTIAERGKKAAARADALAEAVRSVIADAIKAGGSSLRDYIQADGSLGYFQHSFSVYDREGESCPTPGCKGHVTRVVQSGRSTFYCPSCQR</sequence>
<evidence type="ECO:0000256" key="13">
    <source>
        <dbReference type="ARBA" id="ARBA00023295"/>
    </source>
</evidence>
<keyword evidence="11 15" id="KW-0456">Lyase</keyword>
<dbReference type="SUPFAM" id="SSF57716">
    <property type="entry name" value="Glucocorticoid receptor-like (DNA-binding domain)"/>
    <property type="match status" value="1"/>
</dbReference>
<comment type="cofactor">
    <cofactor evidence="15">
        <name>Zn(2+)</name>
        <dbReference type="ChEBI" id="CHEBI:29105"/>
    </cofactor>
    <text evidence="15">Binds 1 zinc ion per subunit.</text>
</comment>
<dbReference type="EC" id="3.2.2.23" evidence="15"/>
<comment type="catalytic activity">
    <reaction evidence="14 15">
        <text>2'-deoxyribonucleotide-(2'-deoxyribose 5'-phosphate)-2'-deoxyribonucleotide-DNA = a 3'-end 2'-deoxyribonucleotide-(2,3-dehydro-2,3-deoxyribose 5'-phosphate)-DNA + a 5'-end 5'-phospho-2'-deoxyribonucleoside-DNA + H(+)</text>
        <dbReference type="Rhea" id="RHEA:66592"/>
        <dbReference type="Rhea" id="RHEA-COMP:13180"/>
        <dbReference type="Rhea" id="RHEA-COMP:16897"/>
        <dbReference type="Rhea" id="RHEA-COMP:17067"/>
        <dbReference type="ChEBI" id="CHEBI:15378"/>
        <dbReference type="ChEBI" id="CHEBI:136412"/>
        <dbReference type="ChEBI" id="CHEBI:157695"/>
        <dbReference type="ChEBI" id="CHEBI:167181"/>
        <dbReference type="EC" id="4.2.99.18"/>
    </reaction>
</comment>
<evidence type="ECO:0000256" key="12">
    <source>
        <dbReference type="ARBA" id="ARBA00023268"/>
    </source>
</evidence>
<evidence type="ECO:0000256" key="7">
    <source>
        <dbReference type="ARBA" id="ARBA00022801"/>
    </source>
</evidence>
<feature type="domain" description="Formamidopyrimidine-DNA glycosylase catalytic" evidence="17">
    <location>
        <begin position="2"/>
        <end position="130"/>
    </location>
</feature>
<evidence type="ECO:0000256" key="4">
    <source>
        <dbReference type="ARBA" id="ARBA00022723"/>
    </source>
</evidence>
<dbReference type="Pfam" id="PF06827">
    <property type="entry name" value="zf-FPG_IleRS"/>
    <property type="match status" value="1"/>
</dbReference>
<dbReference type="PROSITE" id="PS51068">
    <property type="entry name" value="FPG_CAT"/>
    <property type="match status" value="1"/>
</dbReference>
<dbReference type="NCBIfam" id="NF002211">
    <property type="entry name" value="PRK01103.1"/>
    <property type="match status" value="1"/>
</dbReference>
<gene>
    <name evidence="15 18" type="primary">mutM</name>
    <name evidence="15" type="synonym">fpg</name>
    <name evidence="18" type="ORF">G6N73_12710</name>
</gene>
<evidence type="ECO:0000256" key="6">
    <source>
        <dbReference type="ARBA" id="ARBA00022771"/>
    </source>
</evidence>
<protein>
    <recommendedName>
        <fullName evidence="15">Formamidopyrimidine-DNA glycosylase</fullName>
        <shortName evidence="15">Fapy-DNA glycosylase</shortName>
        <ecNumber evidence="15">3.2.2.23</ecNumber>
    </recommendedName>
    <alternativeName>
        <fullName evidence="15">DNA-(apurinic or apyrimidinic site) lyase MutM</fullName>
        <shortName evidence="15">AP lyase MutM</shortName>
        <ecNumber evidence="15">4.2.99.18</ecNumber>
    </alternativeName>
</protein>
<evidence type="ECO:0000256" key="5">
    <source>
        <dbReference type="ARBA" id="ARBA00022763"/>
    </source>
</evidence>
<dbReference type="RefSeq" id="WP_165028043.1">
    <property type="nucleotide sequence ID" value="NZ_JAAKZF010000013.1"/>
</dbReference>
<feature type="binding site" evidence="15">
    <location>
        <position position="169"/>
    </location>
    <ligand>
        <name>DNA</name>
        <dbReference type="ChEBI" id="CHEBI:16991"/>
    </ligand>
</feature>
<keyword evidence="10 15" id="KW-0234">DNA repair</keyword>
<keyword evidence="9 15" id="KW-0238">DNA-binding</keyword>
<dbReference type="HAMAP" id="MF_00103">
    <property type="entry name" value="Fapy_DNA_glycosyl"/>
    <property type="match status" value="1"/>
</dbReference>
<dbReference type="EMBL" id="JAAKZF010000013">
    <property type="protein sequence ID" value="NGO52033.1"/>
    <property type="molecule type" value="Genomic_DNA"/>
</dbReference>
<dbReference type="GO" id="GO:0140078">
    <property type="term" value="F:class I DNA-(apurinic or apyrimidinic site) endonuclease activity"/>
    <property type="evidence" value="ECO:0007669"/>
    <property type="project" value="UniProtKB-EC"/>
</dbReference>
<dbReference type="CDD" id="cd20335">
    <property type="entry name" value="BRcat_RBR"/>
    <property type="match status" value="1"/>
</dbReference>
<dbReference type="Pfam" id="PF01149">
    <property type="entry name" value="Fapy_DNA_glyco"/>
    <property type="match status" value="1"/>
</dbReference>
<dbReference type="SMART" id="SM01232">
    <property type="entry name" value="H2TH"/>
    <property type="match status" value="1"/>
</dbReference>
<evidence type="ECO:0000256" key="11">
    <source>
        <dbReference type="ARBA" id="ARBA00023239"/>
    </source>
</evidence>
<keyword evidence="5 15" id="KW-0227">DNA damage</keyword>
<evidence type="ECO:0000256" key="15">
    <source>
        <dbReference type="HAMAP-Rule" id="MF_00103"/>
    </source>
</evidence>
<dbReference type="CDD" id="cd08966">
    <property type="entry name" value="EcFpg-like_N"/>
    <property type="match status" value="1"/>
</dbReference>
<evidence type="ECO:0000259" key="17">
    <source>
        <dbReference type="PROSITE" id="PS51068"/>
    </source>
</evidence>
<dbReference type="InterPro" id="IPR000214">
    <property type="entry name" value="Znf_DNA_glyclase/AP_lyase"/>
</dbReference>
<dbReference type="InterPro" id="IPR010663">
    <property type="entry name" value="Znf_FPG/IleRS"/>
</dbReference>
<evidence type="ECO:0000259" key="16">
    <source>
        <dbReference type="PROSITE" id="PS51066"/>
    </source>
</evidence>
<dbReference type="SMART" id="SM00898">
    <property type="entry name" value="Fapy_DNA_glyco"/>
    <property type="match status" value="1"/>
</dbReference>
<feature type="active site" description="Proton donor" evidence="15">
    <location>
        <position position="3"/>
    </location>
</feature>
<keyword evidence="13 15" id="KW-0326">Glycosidase</keyword>
<keyword evidence="19" id="KW-1185">Reference proteome</keyword>
<evidence type="ECO:0000256" key="14">
    <source>
        <dbReference type="ARBA" id="ARBA00044632"/>
    </source>
</evidence>
<dbReference type="Gene3D" id="3.20.190.10">
    <property type="entry name" value="MutM-like, N-terminal"/>
    <property type="match status" value="1"/>
</dbReference>
<comment type="subunit">
    <text evidence="3 15">Monomer.</text>
</comment>
<accession>A0A6G4WCV9</accession>
<evidence type="ECO:0000256" key="2">
    <source>
        <dbReference type="ARBA" id="ARBA00009409"/>
    </source>
</evidence>
<dbReference type="GO" id="GO:0034039">
    <property type="term" value="F:8-oxo-7,8-dihydroguanine DNA N-glycosylase activity"/>
    <property type="evidence" value="ECO:0007669"/>
    <property type="project" value="TreeGrafter"/>
</dbReference>
<evidence type="ECO:0000313" key="19">
    <source>
        <dbReference type="Proteomes" id="UP001642900"/>
    </source>
</evidence>
<dbReference type="FunFam" id="1.10.8.50:FF:000003">
    <property type="entry name" value="Formamidopyrimidine-DNA glycosylase"/>
    <property type="match status" value="1"/>
</dbReference>
<feature type="domain" description="FPG-type" evidence="16">
    <location>
        <begin position="260"/>
        <end position="296"/>
    </location>
</feature>
<evidence type="ECO:0000256" key="3">
    <source>
        <dbReference type="ARBA" id="ARBA00011245"/>
    </source>
</evidence>
<keyword evidence="7 15" id="KW-0378">Hydrolase</keyword>
<keyword evidence="4 15" id="KW-0479">Metal-binding</keyword>
<reference evidence="18 19" key="1">
    <citation type="submission" date="2020-02" db="EMBL/GenBank/DDBJ databases">
        <title>Genome sequence of strain CCNWXJ40-4.</title>
        <authorList>
            <person name="Gao J."/>
            <person name="Sun J."/>
        </authorList>
    </citation>
    <scope>NUCLEOTIDE SEQUENCE [LARGE SCALE GENOMIC DNA]</scope>
    <source>
        <strain evidence="18 19">CCNWXJ 40-4</strain>
    </source>
</reference>
<dbReference type="InterPro" id="IPR010979">
    <property type="entry name" value="Ribosomal_uS13-like_H2TH"/>
</dbReference>
<keyword evidence="12 15" id="KW-0511">Multifunctional enzyme</keyword>
<comment type="caution">
    <text evidence="18">The sequence shown here is derived from an EMBL/GenBank/DDBJ whole genome shotgun (WGS) entry which is preliminary data.</text>
</comment>
<evidence type="ECO:0000256" key="8">
    <source>
        <dbReference type="ARBA" id="ARBA00022833"/>
    </source>
</evidence>
<dbReference type="InterPro" id="IPR015887">
    <property type="entry name" value="DNA_glyclase_Znf_dom_DNA_BS"/>
</dbReference>
<dbReference type="SUPFAM" id="SSF46946">
    <property type="entry name" value="S13-like H2TH domain"/>
    <property type="match status" value="1"/>
</dbReference>
<dbReference type="GO" id="GO:0006284">
    <property type="term" value="P:base-excision repair"/>
    <property type="evidence" value="ECO:0007669"/>
    <property type="project" value="InterPro"/>
</dbReference>
<keyword evidence="8 15" id="KW-0862">Zinc</keyword>
<dbReference type="PROSITE" id="PS01242">
    <property type="entry name" value="ZF_FPG_1"/>
    <property type="match status" value="1"/>
</dbReference>
<dbReference type="Pfam" id="PF06831">
    <property type="entry name" value="H2TH"/>
    <property type="match status" value="1"/>
</dbReference>
<feature type="active site" description="Schiff-base intermediate with DNA" evidence="15">
    <location>
        <position position="2"/>
    </location>
</feature>
<dbReference type="NCBIfam" id="TIGR00577">
    <property type="entry name" value="fpg"/>
    <property type="match status" value="1"/>
</dbReference>
<dbReference type="Gene3D" id="1.10.8.50">
    <property type="match status" value="1"/>
</dbReference>
<dbReference type="GO" id="GO:0003684">
    <property type="term" value="F:damaged DNA binding"/>
    <property type="evidence" value="ECO:0007669"/>
    <property type="project" value="InterPro"/>
</dbReference>
<dbReference type="EC" id="4.2.99.18" evidence="15"/>
<evidence type="ECO:0000256" key="1">
    <source>
        <dbReference type="ARBA" id="ARBA00001668"/>
    </source>
</evidence>
<feature type="binding site" evidence="15">
    <location>
        <position position="104"/>
    </location>
    <ligand>
        <name>DNA</name>
        <dbReference type="ChEBI" id="CHEBI:16991"/>
    </ligand>
</feature>
<evidence type="ECO:0000256" key="9">
    <source>
        <dbReference type="ARBA" id="ARBA00023125"/>
    </source>
</evidence>
<evidence type="ECO:0000313" key="18">
    <source>
        <dbReference type="EMBL" id="NGO52033.1"/>
    </source>
</evidence>
<keyword evidence="6 15" id="KW-0863">Zinc-finger</keyword>
<dbReference type="InterPro" id="IPR020629">
    <property type="entry name" value="FPG_Glyclase"/>
</dbReference>